<keyword evidence="2" id="KW-0433">Leucine-rich repeat</keyword>
<dbReference type="Pfam" id="PF08263">
    <property type="entry name" value="LRRNT_2"/>
    <property type="match status" value="1"/>
</dbReference>
<dbReference type="AlphaFoldDB" id="A0AAW0KB79"/>
<dbReference type="SUPFAM" id="SSF52058">
    <property type="entry name" value="L domain-like"/>
    <property type="match status" value="1"/>
</dbReference>
<accession>A0AAW0KB79</accession>
<evidence type="ECO:0000259" key="9">
    <source>
        <dbReference type="Pfam" id="PF08263"/>
    </source>
</evidence>
<reference evidence="10 11" key="1">
    <citation type="journal article" date="2018" name="Sci. Data">
        <title>The draft genome sequence of cork oak.</title>
        <authorList>
            <person name="Ramos A.M."/>
            <person name="Usie A."/>
            <person name="Barbosa P."/>
            <person name="Barros P.M."/>
            <person name="Capote T."/>
            <person name="Chaves I."/>
            <person name="Simoes F."/>
            <person name="Abreu I."/>
            <person name="Carrasquinho I."/>
            <person name="Faro C."/>
            <person name="Guimaraes J.B."/>
            <person name="Mendonca D."/>
            <person name="Nobrega F."/>
            <person name="Rodrigues L."/>
            <person name="Saibo N.J.M."/>
            <person name="Varela M.C."/>
            <person name="Egas C."/>
            <person name="Matos J."/>
            <person name="Miguel C.M."/>
            <person name="Oliveira M.M."/>
            <person name="Ricardo C.P."/>
            <person name="Goncalves S."/>
        </authorList>
    </citation>
    <scope>NUCLEOTIDE SEQUENCE [LARGE SCALE GENOMIC DNA]</scope>
    <source>
        <strain evidence="11">cv. HL8</strain>
    </source>
</reference>
<keyword evidence="6" id="KW-1133">Transmembrane helix</keyword>
<comment type="caution">
    <text evidence="10">The sequence shown here is derived from an EMBL/GenBank/DDBJ whole genome shotgun (WGS) entry which is preliminary data.</text>
</comment>
<evidence type="ECO:0000256" key="1">
    <source>
        <dbReference type="ARBA" id="ARBA00004167"/>
    </source>
</evidence>
<dbReference type="PRINTS" id="PR00019">
    <property type="entry name" value="LEURICHRPT"/>
</dbReference>
<feature type="compositionally biased region" description="Basic and acidic residues" evidence="8">
    <location>
        <begin position="52"/>
        <end position="72"/>
    </location>
</feature>
<evidence type="ECO:0000256" key="4">
    <source>
        <dbReference type="ARBA" id="ARBA00022729"/>
    </source>
</evidence>
<protein>
    <submittedName>
        <fullName evidence="10">Lrr receptor-like serine/threonine-protein kinase</fullName>
    </submittedName>
</protein>
<dbReference type="InterPro" id="IPR052595">
    <property type="entry name" value="LRRC69/RLP"/>
</dbReference>
<dbReference type="Proteomes" id="UP000237347">
    <property type="component" value="Unassembled WGS sequence"/>
</dbReference>
<evidence type="ECO:0000313" key="10">
    <source>
        <dbReference type="EMBL" id="KAK7836569.1"/>
    </source>
</evidence>
<comment type="subcellular location">
    <subcellularLocation>
        <location evidence="1">Membrane</location>
        <topology evidence="1">Single-pass membrane protein</topology>
    </subcellularLocation>
</comment>
<feature type="compositionally biased region" description="Basic residues" evidence="8">
    <location>
        <begin position="173"/>
        <end position="185"/>
    </location>
</feature>
<dbReference type="PROSITE" id="PS51450">
    <property type="entry name" value="LRR"/>
    <property type="match status" value="1"/>
</dbReference>
<keyword evidence="4" id="KW-0732">Signal</keyword>
<gene>
    <name evidence="10" type="ORF">CFP56_022349</name>
</gene>
<dbReference type="InterPro" id="IPR032675">
    <property type="entry name" value="LRR_dom_sf"/>
</dbReference>
<organism evidence="10 11">
    <name type="scientific">Quercus suber</name>
    <name type="common">Cork oak</name>
    <dbReference type="NCBI Taxonomy" id="58331"/>
    <lineage>
        <taxon>Eukaryota</taxon>
        <taxon>Viridiplantae</taxon>
        <taxon>Streptophyta</taxon>
        <taxon>Embryophyta</taxon>
        <taxon>Tracheophyta</taxon>
        <taxon>Spermatophyta</taxon>
        <taxon>Magnoliopsida</taxon>
        <taxon>eudicotyledons</taxon>
        <taxon>Gunneridae</taxon>
        <taxon>Pentapetalae</taxon>
        <taxon>rosids</taxon>
        <taxon>fabids</taxon>
        <taxon>Fagales</taxon>
        <taxon>Fagaceae</taxon>
        <taxon>Quercus</taxon>
    </lineage>
</organism>
<dbReference type="GO" id="GO:0016301">
    <property type="term" value="F:kinase activity"/>
    <property type="evidence" value="ECO:0007669"/>
    <property type="project" value="UniProtKB-KW"/>
</dbReference>
<evidence type="ECO:0000256" key="5">
    <source>
        <dbReference type="ARBA" id="ARBA00022737"/>
    </source>
</evidence>
<keyword evidence="5" id="KW-0677">Repeat</keyword>
<feature type="region of interest" description="Disordered" evidence="8">
    <location>
        <begin position="173"/>
        <end position="201"/>
    </location>
</feature>
<evidence type="ECO:0000313" key="11">
    <source>
        <dbReference type="Proteomes" id="UP000237347"/>
    </source>
</evidence>
<evidence type="ECO:0000256" key="8">
    <source>
        <dbReference type="SAM" id="MobiDB-lite"/>
    </source>
</evidence>
<dbReference type="InterPro" id="IPR013210">
    <property type="entry name" value="LRR_N_plant-typ"/>
</dbReference>
<evidence type="ECO:0000256" key="3">
    <source>
        <dbReference type="ARBA" id="ARBA00022692"/>
    </source>
</evidence>
<feature type="region of interest" description="Disordered" evidence="8">
    <location>
        <begin position="48"/>
        <end position="74"/>
    </location>
</feature>
<keyword evidence="7" id="KW-0472">Membrane</keyword>
<dbReference type="EMBL" id="PKMF04000350">
    <property type="protein sequence ID" value="KAK7836569.1"/>
    <property type="molecule type" value="Genomic_DNA"/>
</dbReference>
<evidence type="ECO:0000256" key="2">
    <source>
        <dbReference type="ARBA" id="ARBA00022614"/>
    </source>
</evidence>
<dbReference type="GO" id="GO:0016020">
    <property type="term" value="C:membrane"/>
    <property type="evidence" value="ECO:0007669"/>
    <property type="project" value="UniProtKB-SubCell"/>
</dbReference>
<evidence type="ECO:0000256" key="6">
    <source>
        <dbReference type="ARBA" id="ARBA00022989"/>
    </source>
</evidence>
<dbReference type="PANTHER" id="PTHR48057">
    <property type="entry name" value="LEUCINE-RICH REPEAT SERINE/THREONINE-PROTEIN KINASE 1"/>
    <property type="match status" value="1"/>
</dbReference>
<sequence length="201" mass="23457">MSIRTKTKTKRKKKKKTIFELACQMRKLIHGHYVCCWRFSGHRQRSPAKSESILRRKSEKNKQQRKYSREWNKQSNNPCEWPGINCSTTTRIARVTSINLSDNEISGKLFGNFSLLTELSFLDLSRNTLSGVIPEDLNRCQNLVHLNLSHNMLDGHLNLTGLNKLEKLDISVNKKKKKKKKKKAKTEKQREIHIGNPDLRF</sequence>
<proteinExistence type="predicted"/>
<dbReference type="Gene3D" id="3.80.10.10">
    <property type="entry name" value="Ribonuclease Inhibitor"/>
    <property type="match status" value="1"/>
</dbReference>
<evidence type="ECO:0000256" key="7">
    <source>
        <dbReference type="ARBA" id="ARBA00023136"/>
    </source>
</evidence>
<dbReference type="Pfam" id="PF00560">
    <property type="entry name" value="LRR_1"/>
    <property type="match status" value="2"/>
</dbReference>
<name>A0AAW0KB79_QUESU</name>
<dbReference type="FunFam" id="3.80.10.10:FF:000129">
    <property type="entry name" value="Leucine-rich repeat receptor-like kinase"/>
    <property type="match status" value="1"/>
</dbReference>
<feature type="compositionally biased region" description="Basic and acidic residues" evidence="8">
    <location>
        <begin position="186"/>
        <end position="201"/>
    </location>
</feature>
<keyword evidence="11" id="KW-1185">Reference proteome</keyword>
<feature type="domain" description="Leucine-rich repeat-containing N-terminal plant-type" evidence="9">
    <location>
        <begin position="68"/>
        <end position="87"/>
    </location>
</feature>
<dbReference type="InterPro" id="IPR001611">
    <property type="entry name" value="Leu-rich_rpt"/>
</dbReference>
<keyword evidence="3" id="KW-0812">Transmembrane</keyword>